<protein>
    <submittedName>
        <fullName evidence="2">Uncharacterized protein</fullName>
    </submittedName>
</protein>
<evidence type="ECO:0000313" key="2">
    <source>
        <dbReference type="EMBL" id="KAK3270173.1"/>
    </source>
</evidence>
<proteinExistence type="inferred from homology"/>
<keyword evidence="3" id="KW-1185">Reference proteome</keyword>
<comment type="similarity">
    <text evidence="1">Belongs to the BLOC1S2 family.</text>
</comment>
<dbReference type="InterPro" id="IPR019269">
    <property type="entry name" value="BLOC1_su2"/>
</dbReference>
<dbReference type="Pfam" id="PF10046">
    <property type="entry name" value="BLOC1_2"/>
    <property type="match status" value="1"/>
</dbReference>
<dbReference type="SUPFAM" id="SSF52317">
    <property type="entry name" value="Class I glutamine amidotransferase-like"/>
    <property type="match status" value="1"/>
</dbReference>
<accession>A0AAE0G2J1</accession>
<dbReference type="EMBL" id="LGRX02010541">
    <property type="protein sequence ID" value="KAK3270173.1"/>
    <property type="molecule type" value="Genomic_DNA"/>
</dbReference>
<dbReference type="PANTHER" id="PTHR47882">
    <property type="entry name" value="BIOGENESIS OF LYSOSOME-RELATED ORGANELLES COMPLEX 1 SUBUNIT 2"/>
    <property type="match status" value="1"/>
</dbReference>
<reference evidence="2 3" key="1">
    <citation type="journal article" date="2015" name="Genome Biol. Evol.">
        <title>Comparative Genomics of a Bacterivorous Green Alga Reveals Evolutionary Causalities and Consequences of Phago-Mixotrophic Mode of Nutrition.</title>
        <authorList>
            <person name="Burns J.A."/>
            <person name="Paasch A."/>
            <person name="Narechania A."/>
            <person name="Kim E."/>
        </authorList>
    </citation>
    <scope>NUCLEOTIDE SEQUENCE [LARGE SCALE GENOMIC DNA]</scope>
    <source>
        <strain evidence="2 3">PLY_AMNH</strain>
    </source>
</reference>
<comment type="caution">
    <text evidence="2">The sequence shown here is derived from an EMBL/GenBank/DDBJ whole genome shotgun (WGS) entry which is preliminary data.</text>
</comment>
<evidence type="ECO:0000256" key="1">
    <source>
        <dbReference type="ARBA" id="ARBA00008468"/>
    </source>
</evidence>
<name>A0AAE0G2J1_9CHLO</name>
<gene>
    <name evidence="2" type="ORF">CYMTET_21420</name>
</gene>
<dbReference type="AlphaFoldDB" id="A0AAE0G2J1"/>
<dbReference type="InterPro" id="IPR029062">
    <property type="entry name" value="Class_I_gatase-like"/>
</dbReference>
<dbReference type="Gene3D" id="3.40.50.880">
    <property type="match status" value="1"/>
</dbReference>
<evidence type="ECO:0000313" key="3">
    <source>
        <dbReference type="Proteomes" id="UP001190700"/>
    </source>
</evidence>
<dbReference type="Proteomes" id="UP001190700">
    <property type="component" value="Unassembled WGS sequence"/>
</dbReference>
<sequence length="251" mass="27614">MHAHRLPQHKGGWLWGAGQVLKLPEEAELLASSPSAEVEMWSIGKRVLAIQGHPELTPMMLRSSVKALVTKGTLSKADEEATLASFKLPLASEKLLEMSKFFLRDGAPEGPPHDGAITATVGVFGEAAVPRWVADAARRIALPQLMEKMFSSVTKSVQGELQAACNDYELLAKMNTIGAQKYKDMGDFAEGMAVFVEALKEKDSSFKGYIEQIDNIDQQVADMEVMVSKLNAYTKRLEQRFELLLKPPAQI</sequence>
<dbReference type="PANTHER" id="PTHR47882:SF1">
    <property type="entry name" value="BIOGENESIS OF LYSOSOME-RELATED ORGANELLES COMPLEX 1 SUBUNIT 2"/>
    <property type="match status" value="1"/>
</dbReference>
<organism evidence="2 3">
    <name type="scientific">Cymbomonas tetramitiformis</name>
    <dbReference type="NCBI Taxonomy" id="36881"/>
    <lineage>
        <taxon>Eukaryota</taxon>
        <taxon>Viridiplantae</taxon>
        <taxon>Chlorophyta</taxon>
        <taxon>Pyramimonadophyceae</taxon>
        <taxon>Pyramimonadales</taxon>
        <taxon>Pyramimonadaceae</taxon>
        <taxon>Cymbomonas</taxon>
    </lineage>
</organism>